<accession>A0A2H3IUZ8</accession>
<dbReference type="InterPro" id="IPR037737">
    <property type="entry name" value="Srf1"/>
</dbReference>
<evidence type="ECO:0000313" key="3">
    <source>
        <dbReference type="EMBL" id="PCH33820.1"/>
    </source>
</evidence>
<dbReference type="OrthoDB" id="1436450at2759"/>
<feature type="compositionally biased region" description="Basic and acidic residues" evidence="1">
    <location>
        <begin position="147"/>
        <end position="158"/>
    </location>
</feature>
<proteinExistence type="predicted"/>
<name>A0A2H3IUZ8_WOLCO</name>
<keyword evidence="2" id="KW-0472">Membrane</keyword>
<evidence type="ECO:0000256" key="1">
    <source>
        <dbReference type="SAM" id="MobiDB-lite"/>
    </source>
</evidence>
<feature type="transmembrane region" description="Helical" evidence="2">
    <location>
        <begin position="245"/>
        <end position="270"/>
    </location>
</feature>
<feature type="transmembrane region" description="Helical" evidence="2">
    <location>
        <begin position="392"/>
        <end position="414"/>
    </location>
</feature>
<feature type="region of interest" description="Disordered" evidence="1">
    <location>
        <begin position="131"/>
        <end position="166"/>
    </location>
</feature>
<evidence type="ECO:0000313" key="4">
    <source>
        <dbReference type="Proteomes" id="UP000218811"/>
    </source>
</evidence>
<feature type="compositionally biased region" description="Basic and acidic residues" evidence="1">
    <location>
        <begin position="43"/>
        <end position="62"/>
    </location>
</feature>
<keyword evidence="4" id="KW-1185">Reference proteome</keyword>
<gene>
    <name evidence="3" type="ORF">WOLCODRAFT_112587</name>
</gene>
<sequence>MSSDGPRIPTSPSVTSFAKSQSIRSSRAAPSTIKTVVTAPPWARDEPPSPTERDPNHARSSESVRQPTEYRLSDVASYQSSVPDDPGPSRWWAFTRHRATPSQSVPLTGNPSPSRRGLREWDRSLSIPWLSASHHQRSPEGSPSTARAHDPDRSRPLEEPIPADPLNAHVPFRESSPHTIAQNVTPGWDTPWSVRPPDLVSRAHHARDDISELAPVGSQQADNEADNEKLSTWARRKKHIRTYMIYNPYVPLLFRFVNIAFTTTALAIAIRIRIVERKNSVTGAVGSSPTLVIIFASLTLVHVMIAIYVEYFGRPVGLWRTSGKLAYTLIEVVFICAWSAAFALSFDNFFTSLIPCAAASSISWYNDLPRPSIPGLTGSEGTVGDTLCDDQLALICLVGIGLLMYCFNLVISLFRIFERVKYHPTSTLPS</sequence>
<dbReference type="GO" id="GO:0000324">
    <property type="term" value="C:fungal-type vacuole"/>
    <property type="evidence" value="ECO:0007669"/>
    <property type="project" value="TreeGrafter"/>
</dbReference>
<dbReference type="AlphaFoldDB" id="A0A2H3IUZ8"/>
<reference evidence="3 4" key="1">
    <citation type="journal article" date="2012" name="Science">
        <title>The Paleozoic origin of enzymatic lignin decomposition reconstructed from 31 fungal genomes.</title>
        <authorList>
            <person name="Floudas D."/>
            <person name="Binder M."/>
            <person name="Riley R."/>
            <person name="Barry K."/>
            <person name="Blanchette R.A."/>
            <person name="Henrissat B."/>
            <person name="Martinez A.T."/>
            <person name="Otillar R."/>
            <person name="Spatafora J.W."/>
            <person name="Yadav J.S."/>
            <person name="Aerts A."/>
            <person name="Benoit I."/>
            <person name="Boyd A."/>
            <person name="Carlson A."/>
            <person name="Copeland A."/>
            <person name="Coutinho P.M."/>
            <person name="de Vries R.P."/>
            <person name="Ferreira P."/>
            <person name="Findley K."/>
            <person name="Foster B."/>
            <person name="Gaskell J."/>
            <person name="Glotzer D."/>
            <person name="Gorecki P."/>
            <person name="Heitman J."/>
            <person name="Hesse C."/>
            <person name="Hori C."/>
            <person name="Igarashi K."/>
            <person name="Jurgens J.A."/>
            <person name="Kallen N."/>
            <person name="Kersten P."/>
            <person name="Kohler A."/>
            <person name="Kuees U."/>
            <person name="Kumar T.K.A."/>
            <person name="Kuo A."/>
            <person name="LaButti K."/>
            <person name="Larrondo L.F."/>
            <person name="Lindquist E."/>
            <person name="Ling A."/>
            <person name="Lombard V."/>
            <person name="Lucas S."/>
            <person name="Lundell T."/>
            <person name="Martin R."/>
            <person name="McLaughlin D.J."/>
            <person name="Morgenstern I."/>
            <person name="Morin E."/>
            <person name="Murat C."/>
            <person name="Nagy L.G."/>
            <person name="Nolan M."/>
            <person name="Ohm R.A."/>
            <person name="Patyshakuliyeva A."/>
            <person name="Rokas A."/>
            <person name="Ruiz-Duenas F.J."/>
            <person name="Sabat G."/>
            <person name="Salamov A."/>
            <person name="Samejima M."/>
            <person name="Schmutz J."/>
            <person name="Slot J.C."/>
            <person name="St John F."/>
            <person name="Stenlid J."/>
            <person name="Sun H."/>
            <person name="Sun S."/>
            <person name="Syed K."/>
            <person name="Tsang A."/>
            <person name="Wiebenga A."/>
            <person name="Young D."/>
            <person name="Pisabarro A."/>
            <person name="Eastwood D.C."/>
            <person name="Martin F."/>
            <person name="Cullen D."/>
            <person name="Grigoriev I.V."/>
            <person name="Hibbett D.S."/>
        </authorList>
    </citation>
    <scope>NUCLEOTIDE SEQUENCE [LARGE SCALE GENOMIC DNA]</scope>
    <source>
        <strain evidence="3 4">MD-104</strain>
    </source>
</reference>
<feature type="transmembrane region" description="Helical" evidence="2">
    <location>
        <begin position="325"/>
        <end position="346"/>
    </location>
</feature>
<keyword evidence="2" id="KW-1133">Transmembrane helix</keyword>
<evidence type="ECO:0000256" key="2">
    <source>
        <dbReference type="SAM" id="Phobius"/>
    </source>
</evidence>
<dbReference type="OMA" id="LVHVMIA"/>
<dbReference type="PANTHER" id="PTHR36819:SF1">
    <property type="entry name" value="REGULATOR OF PHOSPHOLIPASE D SRF1"/>
    <property type="match status" value="1"/>
</dbReference>
<feature type="region of interest" description="Disordered" evidence="1">
    <location>
        <begin position="1"/>
        <end position="118"/>
    </location>
</feature>
<dbReference type="EMBL" id="KB467831">
    <property type="protein sequence ID" value="PCH33820.1"/>
    <property type="molecule type" value="Genomic_DNA"/>
</dbReference>
<keyword evidence="2" id="KW-0812">Transmembrane</keyword>
<feature type="transmembrane region" description="Helical" evidence="2">
    <location>
        <begin position="290"/>
        <end position="313"/>
    </location>
</feature>
<dbReference type="Proteomes" id="UP000218811">
    <property type="component" value="Unassembled WGS sequence"/>
</dbReference>
<dbReference type="PANTHER" id="PTHR36819">
    <property type="entry name" value="REGULATOR OF PHOSPHOLIPASE D SRF1"/>
    <property type="match status" value="1"/>
</dbReference>
<feature type="compositionally biased region" description="Polar residues" evidence="1">
    <location>
        <begin position="10"/>
        <end position="35"/>
    </location>
</feature>
<dbReference type="GO" id="GO:0071944">
    <property type="term" value="C:cell periphery"/>
    <property type="evidence" value="ECO:0007669"/>
    <property type="project" value="TreeGrafter"/>
</dbReference>
<protein>
    <submittedName>
        <fullName evidence="3">Uncharacterized protein</fullName>
    </submittedName>
</protein>
<organism evidence="3 4">
    <name type="scientific">Wolfiporia cocos (strain MD-104)</name>
    <name type="common">Brown rot fungus</name>
    <dbReference type="NCBI Taxonomy" id="742152"/>
    <lineage>
        <taxon>Eukaryota</taxon>
        <taxon>Fungi</taxon>
        <taxon>Dikarya</taxon>
        <taxon>Basidiomycota</taxon>
        <taxon>Agaricomycotina</taxon>
        <taxon>Agaricomycetes</taxon>
        <taxon>Polyporales</taxon>
        <taxon>Phaeolaceae</taxon>
        <taxon>Wolfiporia</taxon>
    </lineage>
</organism>
<feature type="compositionally biased region" description="Polar residues" evidence="1">
    <location>
        <begin position="100"/>
        <end position="113"/>
    </location>
</feature>